<keyword evidence="1" id="KW-0547">Nucleotide-binding</keyword>
<name>A0ABM8UJI4_9BACT</name>
<dbReference type="Gene3D" id="1.10.1420.10">
    <property type="match status" value="1"/>
</dbReference>
<evidence type="ECO:0000256" key="4">
    <source>
        <dbReference type="SAM" id="Phobius"/>
    </source>
</evidence>
<keyword evidence="7" id="KW-1185">Reference proteome</keyword>
<accession>A0ABM8UJI4</accession>
<evidence type="ECO:0000313" key="6">
    <source>
        <dbReference type="EMBL" id="CAG5067578.1"/>
    </source>
</evidence>
<dbReference type="SUPFAM" id="SSF52540">
    <property type="entry name" value="P-loop containing nucleoside triphosphate hydrolases"/>
    <property type="match status" value="1"/>
</dbReference>
<dbReference type="PANTHER" id="PTHR11361">
    <property type="entry name" value="DNA MISMATCH REPAIR PROTEIN MUTS FAMILY MEMBER"/>
    <property type="match status" value="1"/>
</dbReference>
<keyword evidence="2" id="KW-0067">ATP-binding</keyword>
<reference evidence="6 7" key="1">
    <citation type="submission" date="2021-04" db="EMBL/GenBank/DDBJ databases">
        <authorList>
            <person name="Rodrigo-Torres L."/>
            <person name="Arahal R. D."/>
            <person name="Lucena T."/>
        </authorList>
    </citation>
    <scope>NUCLEOTIDE SEQUENCE [LARGE SCALE GENOMIC DNA]</scope>
    <source>
        <strain evidence="6 7">CECT 9623</strain>
    </source>
</reference>
<dbReference type="Proteomes" id="UP000679725">
    <property type="component" value="Unassembled WGS sequence"/>
</dbReference>
<dbReference type="EMBL" id="CAJRAU010000001">
    <property type="protein sequence ID" value="CAG5067578.1"/>
    <property type="molecule type" value="Genomic_DNA"/>
</dbReference>
<feature type="domain" description="DNA mismatch repair proteins mutS family" evidence="5">
    <location>
        <begin position="437"/>
        <end position="610"/>
    </location>
</feature>
<dbReference type="InterPro" id="IPR045076">
    <property type="entry name" value="MutS"/>
</dbReference>
<dbReference type="Gene3D" id="3.40.50.300">
    <property type="entry name" value="P-loop containing nucleotide triphosphate hydrolases"/>
    <property type="match status" value="1"/>
</dbReference>
<dbReference type="Pfam" id="PF00488">
    <property type="entry name" value="MutS_V"/>
    <property type="match status" value="1"/>
</dbReference>
<evidence type="ECO:0000256" key="3">
    <source>
        <dbReference type="ARBA" id="ARBA00023125"/>
    </source>
</evidence>
<dbReference type="PANTHER" id="PTHR11361:SF99">
    <property type="entry name" value="DNA MISMATCH REPAIR PROTEIN"/>
    <property type="match status" value="1"/>
</dbReference>
<feature type="transmembrane region" description="Helical" evidence="4">
    <location>
        <begin position="210"/>
        <end position="230"/>
    </location>
</feature>
<evidence type="ECO:0000256" key="1">
    <source>
        <dbReference type="ARBA" id="ARBA00022741"/>
    </source>
</evidence>
<dbReference type="InterPro" id="IPR036187">
    <property type="entry name" value="DNA_mismatch_repair_MutS_sf"/>
</dbReference>
<feature type="transmembrane region" description="Helical" evidence="4">
    <location>
        <begin position="21"/>
        <end position="44"/>
    </location>
</feature>
<gene>
    <name evidence="6" type="primary">mutS_1</name>
    <name evidence="6" type="ORF">DYBT9623_00299</name>
</gene>
<feature type="transmembrane region" description="Helical" evidence="4">
    <location>
        <begin position="242"/>
        <end position="261"/>
    </location>
</feature>
<keyword evidence="4" id="KW-0812">Transmembrane</keyword>
<dbReference type="RefSeq" id="WP_215231742.1">
    <property type="nucleotide sequence ID" value="NZ_CAJRAU010000001.1"/>
</dbReference>
<feature type="transmembrane region" description="Helical" evidence="4">
    <location>
        <begin position="50"/>
        <end position="68"/>
    </location>
</feature>
<dbReference type="SUPFAM" id="SSF48334">
    <property type="entry name" value="DNA repair protein MutS, domain III"/>
    <property type="match status" value="1"/>
</dbReference>
<evidence type="ECO:0000313" key="7">
    <source>
        <dbReference type="Proteomes" id="UP000679725"/>
    </source>
</evidence>
<dbReference type="InterPro" id="IPR007696">
    <property type="entry name" value="DNA_mismatch_repair_MutS_core"/>
</dbReference>
<dbReference type="InterPro" id="IPR000432">
    <property type="entry name" value="DNA_mismatch_repair_MutS_C"/>
</dbReference>
<evidence type="ECO:0000256" key="2">
    <source>
        <dbReference type="ARBA" id="ARBA00022840"/>
    </source>
</evidence>
<organism evidence="6 7">
    <name type="scientific">Dyadobacter linearis</name>
    <dbReference type="NCBI Taxonomy" id="2823330"/>
    <lineage>
        <taxon>Bacteria</taxon>
        <taxon>Pseudomonadati</taxon>
        <taxon>Bacteroidota</taxon>
        <taxon>Cytophagia</taxon>
        <taxon>Cytophagales</taxon>
        <taxon>Spirosomataceae</taxon>
        <taxon>Dyadobacter</taxon>
    </lineage>
</organism>
<feature type="transmembrane region" description="Helical" evidence="4">
    <location>
        <begin position="339"/>
        <end position="360"/>
    </location>
</feature>
<evidence type="ECO:0000259" key="5">
    <source>
        <dbReference type="SMART" id="SM00534"/>
    </source>
</evidence>
<dbReference type="InterPro" id="IPR027417">
    <property type="entry name" value="P-loop_NTPase"/>
</dbReference>
<sequence>MIEVYRRRVAENQVKVDHDSKLLSSLSLVRLIVFVGAICCILVIASNRLASLLVFVVPASVFAFGLAVKRYNLAAREQRHVTLLQQINAQEISRLENKLADFPSGQAFIKREHPYIADVDIFGTHSLFQLLNRTTTEAGQIRLAEWLAEPASKQTILMRQQAVQELAPKMDWRQDLQAAGMPFINPKTSYDGLLKWNAEPVKLLPLRTQYLVAGIVLGVASLASLGFFALHLVQVLRNLEPFSIYYLIPLLVSLTINGLVLKRLKATSQEIIDRLAQNVPVLAGYEALINKIESETFTTRMLQDLQAVFQNSHYSAAAEIRKLKRILEVFMQRGSKGPIGGNAFYTILNQFFLLDIYWILLTENWKTRNKENLGSWVAAVSEFEAVASLSGFACSNPAYTFPEISDESDQLRFTQLGHPLLHSEKRVCNDFELAGDGSIMMITGSNMAGKSTFLRTIGVNLVLAFMGAPCCMTSGNVSPVRLFTSMRTQDNLEEGVSSFYAELLRVEQLLKLAESGAPVFFLLDEMFKGTNSQDRYKGGISLIRQLSELHASGIVSTHDLELARATSEYLPVRNYSFNSRVTGREMFFDYKLTEGLCLDFNASELMRKSGIKLI</sequence>
<comment type="caution">
    <text evidence="6">The sequence shown here is derived from an EMBL/GenBank/DDBJ whole genome shotgun (WGS) entry which is preliminary data.</text>
</comment>
<dbReference type="SMART" id="SM00534">
    <property type="entry name" value="MUTSac"/>
    <property type="match status" value="1"/>
</dbReference>
<dbReference type="Pfam" id="PF05192">
    <property type="entry name" value="MutS_III"/>
    <property type="match status" value="1"/>
</dbReference>
<keyword evidence="4" id="KW-1133">Transmembrane helix</keyword>
<keyword evidence="4" id="KW-0472">Membrane</keyword>
<keyword evidence="3" id="KW-0238">DNA-binding</keyword>
<proteinExistence type="predicted"/>
<protein>
    <submittedName>
        <fullName evidence="6">DNA mismatch repair protein MutS</fullName>
    </submittedName>
</protein>